<gene>
    <name evidence="2" type="ORF">HGM15179_011602</name>
</gene>
<name>A0A8K1GCI2_9PASS</name>
<evidence type="ECO:0000313" key="2">
    <source>
        <dbReference type="EMBL" id="TRZ15491.1"/>
    </source>
</evidence>
<evidence type="ECO:0000259" key="1">
    <source>
        <dbReference type="PROSITE" id="PS50878"/>
    </source>
</evidence>
<dbReference type="AlphaFoldDB" id="A0A8K1GCI2"/>
<sequence>MSSEPRRDMEQMVLGPIKQHVQDNQGIRPSQLGFIKSRASLTFSFYDKDTSLEDERKAGCVYLDFSKCFYTIFHSILLKKLACHGLDRCTVHRVKIWSDGQPQRVVVSGAKSRWFSVTSDAPQGSVLGIILFYIIISDLNEGVKCARSQFADDTKLSGSADLLEGRKDLQRDLDRLY</sequence>
<dbReference type="Pfam" id="PF00078">
    <property type="entry name" value="RVT_1"/>
    <property type="match status" value="1"/>
</dbReference>
<proteinExistence type="predicted"/>
<dbReference type="PROSITE" id="PS50878">
    <property type="entry name" value="RT_POL"/>
    <property type="match status" value="1"/>
</dbReference>
<keyword evidence="3" id="KW-1185">Reference proteome</keyword>
<dbReference type="PANTHER" id="PTHR33332">
    <property type="entry name" value="REVERSE TRANSCRIPTASE DOMAIN-CONTAINING PROTEIN"/>
    <property type="match status" value="1"/>
</dbReference>
<reference evidence="2" key="1">
    <citation type="submission" date="2019-04" db="EMBL/GenBank/DDBJ databases">
        <title>Genome assembly of Zosterops borbonicus 15179.</title>
        <authorList>
            <person name="Leroy T."/>
            <person name="Anselmetti Y."/>
            <person name="Tilak M.-K."/>
            <person name="Nabholz B."/>
        </authorList>
    </citation>
    <scope>NUCLEOTIDE SEQUENCE</scope>
    <source>
        <strain evidence="2">HGM_15179</strain>
        <tissue evidence="2">Muscle</tissue>
    </source>
</reference>
<comment type="caution">
    <text evidence="2">The sequence shown here is derived from an EMBL/GenBank/DDBJ whole genome shotgun (WGS) entry which is preliminary data.</text>
</comment>
<organism evidence="2 3">
    <name type="scientific">Zosterops borbonicus</name>
    <dbReference type="NCBI Taxonomy" id="364589"/>
    <lineage>
        <taxon>Eukaryota</taxon>
        <taxon>Metazoa</taxon>
        <taxon>Chordata</taxon>
        <taxon>Craniata</taxon>
        <taxon>Vertebrata</taxon>
        <taxon>Euteleostomi</taxon>
        <taxon>Archelosauria</taxon>
        <taxon>Archosauria</taxon>
        <taxon>Dinosauria</taxon>
        <taxon>Saurischia</taxon>
        <taxon>Theropoda</taxon>
        <taxon>Coelurosauria</taxon>
        <taxon>Aves</taxon>
        <taxon>Neognathae</taxon>
        <taxon>Neoaves</taxon>
        <taxon>Telluraves</taxon>
        <taxon>Australaves</taxon>
        <taxon>Passeriformes</taxon>
        <taxon>Sylvioidea</taxon>
        <taxon>Zosteropidae</taxon>
        <taxon>Zosterops</taxon>
    </lineage>
</organism>
<dbReference type="OrthoDB" id="416454at2759"/>
<dbReference type="Proteomes" id="UP000796761">
    <property type="component" value="Unassembled WGS sequence"/>
</dbReference>
<accession>A0A8K1GCI2</accession>
<dbReference type="EMBL" id="SWJQ01000366">
    <property type="protein sequence ID" value="TRZ15491.1"/>
    <property type="molecule type" value="Genomic_DNA"/>
</dbReference>
<evidence type="ECO:0000313" key="3">
    <source>
        <dbReference type="Proteomes" id="UP000796761"/>
    </source>
</evidence>
<protein>
    <recommendedName>
        <fullName evidence="1">Reverse transcriptase domain-containing protein</fullName>
    </recommendedName>
</protein>
<feature type="domain" description="Reverse transcriptase" evidence="1">
    <location>
        <begin position="1"/>
        <end position="177"/>
    </location>
</feature>
<dbReference type="InterPro" id="IPR000477">
    <property type="entry name" value="RT_dom"/>
</dbReference>